<proteinExistence type="predicted"/>
<evidence type="ECO:0000313" key="4">
    <source>
        <dbReference type="Proteomes" id="UP000003947"/>
    </source>
</evidence>
<evidence type="ECO:0000256" key="1">
    <source>
        <dbReference type="SAM" id="Coils"/>
    </source>
</evidence>
<dbReference type="AlphaFoldDB" id="I4Z2R6"/>
<feature type="region of interest" description="Disordered" evidence="2">
    <location>
        <begin position="174"/>
        <end position="382"/>
    </location>
</feature>
<feature type="compositionally biased region" description="Polar residues" evidence="2">
    <location>
        <begin position="316"/>
        <end position="329"/>
    </location>
</feature>
<keyword evidence="4" id="KW-1185">Reference proteome</keyword>
<organism evidence="3 4">
    <name type="scientific">Microvirga lotononidis</name>
    <dbReference type="NCBI Taxonomy" id="864069"/>
    <lineage>
        <taxon>Bacteria</taxon>
        <taxon>Pseudomonadati</taxon>
        <taxon>Pseudomonadota</taxon>
        <taxon>Alphaproteobacteria</taxon>
        <taxon>Hyphomicrobiales</taxon>
        <taxon>Methylobacteriaceae</taxon>
        <taxon>Microvirga</taxon>
    </lineage>
</organism>
<evidence type="ECO:0000256" key="2">
    <source>
        <dbReference type="SAM" id="MobiDB-lite"/>
    </source>
</evidence>
<dbReference type="Proteomes" id="UP000003947">
    <property type="component" value="Unassembled WGS sequence"/>
</dbReference>
<feature type="coiled-coil region" evidence="1">
    <location>
        <begin position="403"/>
        <end position="430"/>
    </location>
</feature>
<dbReference type="HOGENOM" id="CLU_469950_0_0_5"/>
<dbReference type="EMBL" id="JH660637">
    <property type="protein sequence ID" value="EIM30508.1"/>
    <property type="molecule type" value="Genomic_DNA"/>
</dbReference>
<gene>
    <name evidence="3" type="ORF">MicloDRAFT_00007580</name>
</gene>
<protein>
    <submittedName>
        <fullName evidence="3">Uncharacterized protein</fullName>
    </submittedName>
</protein>
<reference evidence="3 4" key="1">
    <citation type="submission" date="2012-02" db="EMBL/GenBank/DDBJ databases">
        <title>Improved High-Quality Draft sequence of Microvirga sp. WSM3557.</title>
        <authorList>
            <consortium name="US DOE Joint Genome Institute"/>
            <person name="Lucas S."/>
            <person name="Han J."/>
            <person name="Lapidus A."/>
            <person name="Cheng J.-F."/>
            <person name="Goodwin L."/>
            <person name="Pitluck S."/>
            <person name="Peters L."/>
            <person name="Zhang X."/>
            <person name="Detter J.C."/>
            <person name="Han C."/>
            <person name="Tapia R."/>
            <person name="Land M."/>
            <person name="Hauser L."/>
            <person name="Kyrpides N."/>
            <person name="Ivanova N."/>
            <person name="Pagani I."/>
            <person name="Brau L."/>
            <person name="Yates R."/>
            <person name="O'Hara G."/>
            <person name="Rui T."/>
            <person name="Howieson J."/>
            <person name="Reeve W."/>
            <person name="Woyke T."/>
        </authorList>
    </citation>
    <scope>NUCLEOTIDE SEQUENCE [LARGE SCALE GENOMIC DNA]</scope>
    <source>
        <strain evidence="3 4">WSM3557</strain>
    </source>
</reference>
<keyword evidence="1" id="KW-0175">Coiled coil</keyword>
<accession>I4Z2R6</accession>
<evidence type="ECO:0000313" key="3">
    <source>
        <dbReference type="EMBL" id="EIM30508.1"/>
    </source>
</evidence>
<feature type="compositionally biased region" description="Low complexity" evidence="2">
    <location>
        <begin position="180"/>
        <end position="207"/>
    </location>
</feature>
<dbReference type="eggNOG" id="COG3170">
    <property type="taxonomic scope" value="Bacteria"/>
</dbReference>
<feature type="region of interest" description="Disordered" evidence="2">
    <location>
        <begin position="79"/>
        <end position="106"/>
    </location>
</feature>
<name>I4Z2R6_9HYPH</name>
<dbReference type="PATRIC" id="fig|864069.3.peg.844"/>
<sequence length="580" mass="60786">MNDTGPHSDATDRGNAYDVLDRAIIAARQLAAAASSEPSDFSRSSAADELAYLLMSQVAEETLDFAHSTFHLRDADRQVETAEAQNPEPPSNSGVEEDASAQASARTRRLGPWLHLMVPAVVTAQAVGVVALVTVWTPGLLSESLAQVLSHKGRMTAPARPAPLVVAQADIPVSNPSNSEVVLPTTLPTTATEPPSDPASSASTDSPVPENARSPLPADSSPDVTIVSPSDPATPPPGTGSSTVPDEVAGVVDEKKPEGYDIPLSPPRSIEIRSVSEQASSVAPAGVLFEDGAAALPERSEQETSSVETRAVEQSDPLSQTAIPLTSPFNHEETQQPASLPDQRPSHDDALGTITAPGAALPPSQDASSGSPLALDGNGPASDLVNRLAEMVGILTTERQTVLERERERADAFARELARLREELGTLLSRPALPWNMTPFIPLPPTEPAQMPDLEGSLEEPTGSAPPAPMPNLTPAALPDKNSASPPSPSIGSASVQPLIDRAEALLRVRDISGARLLLERAAERGSARGTYLLAQTYDPSMLARWQVRGIMGDPERAKKLYGQSGMPASSVAAEIASTR</sequence>
<feature type="region of interest" description="Disordered" evidence="2">
    <location>
        <begin position="445"/>
        <end position="495"/>
    </location>
</feature>
<dbReference type="STRING" id="864069.MicloDRAFT_00007580"/>